<keyword evidence="2" id="KW-0812">Transmembrane</keyword>
<name>A0A1Y1VJS7_9FUNG</name>
<feature type="region of interest" description="Disordered" evidence="1">
    <location>
        <begin position="447"/>
        <end position="485"/>
    </location>
</feature>
<accession>A0A1Y1VJS7</accession>
<feature type="region of interest" description="Disordered" evidence="1">
    <location>
        <begin position="535"/>
        <end position="597"/>
    </location>
</feature>
<keyword evidence="4" id="KW-1185">Reference proteome</keyword>
<feature type="transmembrane region" description="Helical" evidence="2">
    <location>
        <begin position="129"/>
        <end position="151"/>
    </location>
</feature>
<gene>
    <name evidence="3" type="ORF">BCR36DRAFT_580694</name>
</gene>
<protein>
    <submittedName>
        <fullName evidence="3">Uncharacterized protein</fullName>
    </submittedName>
</protein>
<evidence type="ECO:0000256" key="1">
    <source>
        <dbReference type="SAM" id="MobiDB-lite"/>
    </source>
</evidence>
<keyword evidence="2" id="KW-0472">Membrane</keyword>
<feature type="compositionally biased region" description="Basic and acidic residues" evidence="1">
    <location>
        <begin position="30"/>
        <end position="55"/>
    </location>
</feature>
<feature type="region of interest" description="Disordered" evidence="1">
    <location>
        <begin position="247"/>
        <end position="303"/>
    </location>
</feature>
<evidence type="ECO:0000313" key="4">
    <source>
        <dbReference type="Proteomes" id="UP000193719"/>
    </source>
</evidence>
<feature type="compositionally biased region" description="Low complexity" evidence="1">
    <location>
        <begin position="391"/>
        <end position="402"/>
    </location>
</feature>
<feature type="region of interest" description="Disordered" evidence="1">
    <location>
        <begin position="322"/>
        <end position="429"/>
    </location>
</feature>
<feature type="compositionally biased region" description="Low complexity" evidence="1">
    <location>
        <begin position="265"/>
        <end position="274"/>
    </location>
</feature>
<dbReference type="Proteomes" id="UP000193719">
    <property type="component" value="Unassembled WGS sequence"/>
</dbReference>
<feature type="compositionally biased region" description="Low complexity" evidence="1">
    <location>
        <begin position="475"/>
        <end position="485"/>
    </location>
</feature>
<comment type="caution">
    <text evidence="3">The sequence shown here is derived from an EMBL/GenBank/DDBJ whole genome shotgun (WGS) entry which is preliminary data.</text>
</comment>
<sequence>MGIILNNMKYNSNFFDEGSDFIKKYLEKRRDENEREERNNDNYDNNNDKDERDNDNYENDNYNDQSNNNNQYYQENNNNINSESQSQGQVSNSGGGSGFSPIDLNNQNTKPQEEDKPIFDAMNIIKDKIFIACCCGLVGLIILFFVLKYLINHRKKPDLSKNFNRNYTKARDIIKHPDADESYSFDSRDESSSENLYRIESTDSMVKMFHSSDITYERNNSNMTNGSMVNLSQISKNVAPLTPAHLMSNQKSSNDLSNPHPIQNIISSSSSISSQDSRSLVNGTMKPQRRSRTNSSRGKANSNYYMSSDFVMTPFITKKIPGLDNDLPQEEEFVDYPPTPLPESLDDIPYSDNPDIDTYSDNPDIDSEDNEGIIPPEEQNIYKKPQSLPENNSSSNIISQSQVPLQTVRRESQQIMTKQSPTSQAPARVQSQLIATQQLQSNIYRESTPTNRVSQSVQQTINSQQSPPPTPARIQSQTVTSQQQQMMVNRLPPQSILQQIPPIQTRTPQQTPNRIPSNPIPQKSPVHIQAYQFPNRRQSATSSQQFSQSMSNQYNQMETPTSPKKQTIKAQAQSPKSPQPYRISQNGLPPKPQPRMSSMMDQVNIISRQSSRKSSNGINFELSREKELSFEEEMLASFEKLNSSYENLENINSSNLRDIHTKQVI</sequence>
<evidence type="ECO:0000256" key="2">
    <source>
        <dbReference type="SAM" id="Phobius"/>
    </source>
</evidence>
<feature type="compositionally biased region" description="Polar residues" evidence="1">
    <location>
        <begin position="293"/>
        <end position="303"/>
    </location>
</feature>
<feature type="compositionally biased region" description="Polar residues" evidence="1">
    <location>
        <begin position="413"/>
        <end position="429"/>
    </location>
</feature>
<feature type="compositionally biased region" description="Low complexity" evidence="1">
    <location>
        <begin position="538"/>
        <end position="556"/>
    </location>
</feature>
<dbReference type="AlphaFoldDB" id="A0A1Y1VJS7"/>
<reference evidence="3 4" key="2">
    <citation type="submission" date="2016-08" db="EMBL/GenBank/DDBJ databases">
        <title>Pervasive Adenine N6-methylation of Active Genes in Fungi.</title>
        <authorList>
            <consortium name="DOE Joint Genome Institute"/>
            <person name="Mondo S.J."/>
            <person name="Dannebaum R.O."/>
            <person name="Kuo R.C."/>
            <person name="Labutti K."/>
            <person name="Haridas S."/>
            <person name="Kuo A."/>
            <person name="Salamov A."/>
            <person name="Ahrendt S.R."/>
            <person name="Lipzen A."/>
            <person name="Sullivan W."/>
            <person name="Andreopoulos W.B."/>
            <person name="Clum A."/>
            <person name="Lindquist E."/>
            <person name="Daum C."/>
            <person name="Ramamoorthy G.K."/>
            <person name="Gryganskyi A."/>
            <person name="Culley D."/>
            <person name="Magnuson J.K."/>
            <person name="James T.Y."/>
            <person name="O'Malley M.A."/>
            <person name="Stajich J.E."/>
            <person name="Spatafora J.W."/>
            <person name="Visel A."/>
            <person name="Grigoriev I.V."/>
        </authorList>
    </citation>
    <scope>NUCLEOTIDE SEQUENCE [LARGE SCALE GENOMIC DNA]</scope>
    <source>
        <strain evidence="4">finn</strain>
    </source>
</reference>
<feature type="compositionally biased region" description="Polar residues" evidence="1">
    <location>
        <begin position="557"/>
        <end position="587"/>
    </location>
</feature>
<keyword evidence="2" id="KW-1133">Transmembrane helix</keyword>
<reference evidence="3 4" key="1">
    <citation type="submission" date="2016-08" db="EMBL/GenBank/DDBJ databases">
        <title>Genomes of anaerobic fungi encode conserved fungal cellulosomes for biomass hydrolysis.</title>
        <authorList>
            <consortium name="DOE Joint Genome Institute"/>
            <person name="Haitjema C.H."/>
            <person name="Gilmore S.P."/>
            <person name="Henske J.K."/>
            <person name="Solomon K.V."/>
            <person name="De Groot R."/>
            <person name="Kuo A."/>
            <person name="Mondo S.J."/>
            <person name="Salamov A.A."/>
            <person name="Labutti K."/>
            <person name="Zhao Z."/>
            <person name="Chiniquy J."/>
            <person name="Barry K."/>
            <person name="Brewer H.M."/>
            <person name="Purvine S.O."/>
            <person name="Wright A.T."/>
            <person name="Boxma B."/>
            <person name="Van Alen T."/>
            <person name="Hackstein J.H."/>
            <person name="Baker S.E."/>
            <person name="Grigoriev I.V."/>
            <person name="O'Malley M.A."/>
        </authorList>
    </citation>
    <scope>NUCLEOTIDE SEQUENCE [LARGE SCALE GENOMIC DNA]</scope>
    <source>
        <strain evidence="4">finn</strain>
    </source>
</reference>
<dbReference type="EMBL" id="MCFH01000006">
    <property type="protein sequence ID" value="ORX57281.1"/>
    <property type="molecule type" value="Genomic_DNA"/>
</dbReference>
<organism evidence="3 4">
    <name type="scientific">Piromyces finnis</name>
    <dbReference type="NCBI Taxonomy" id="1754191"/>
    <lineage>
        <taxon>Eukaryota</taxon>
        <taxon>Fungi</taxon>
        <taxon>Fungi incertae sedis</taxon>
        <taxon>Chytridiomycota</taxon>
        <taxon>Chytridiomycota incertae sedis</taxon>
        <taxon>Neocallimastigomycetes</taxon>
        <taxon>Neocallimastigales</taxon>
        <taxon>Neocallimastigaceae</taxon>
        <taxon>Piromyces</taxon>
    </lineage>
</organism>
<evidence type="ECO:0000313" key="3">
    <source>
        <dbReference type="EMBL" id="ORX57281.1"/>
    </source>
</evidence>
<proteinExistence type="predicted"/>
<feature type="compositionally biased region" description="Polar residues" evidence="1">
    <location>
        <begin position="247"/>
        <end position="261"/>
    </location>
</feature>
<feature type="compositionally biased region" description="Low complexity" evidence="1">
    <location>
        <begin position="59"/>
        <end position="92"/>
    </location>
</feature>
<feature type="region of interest" description="Disordered" evidence="1">
    <location>
        <begin position="30"/>
        <end position="114"/>
    </location>
</feature>
<dbReference type="OrthoDB" id="2161496at2759"/>
<feature type="compositionally biased region" description="Polar residues" evidence="1">
    <location>
        <begin position="447"/>
        <end position="465"/>
    </location>
</feature>